<dbReference type="OrthoDB" id="411524at2759"/>
<reference evidence="7" key="1">
    <citation type="journal article" date="2022" name="Front. Genet.">
        <title>Chromosome-Scale Assembly of the Dendrobium nobile Genome Provides Insights Into the Molecular Mechanism of the Biosynthesis of the Medicinal Active Ingredient of Dendrobium.</title>
        <authorList>
            <person name="Xu Q."/>
            <person name="Niu S.-C."/>
            <person name="Li K.-L."/>
            <person name="Zheng P.-J."/>
            <person name="Zhang X.-J."/>
            <person name="Jia Y."/>
            <person name="Liu Y."/>
            <person name="Niu Y.-X."/>
            <person name="Yu L.-H."/>
            <person name="Chen D.-F."/>
            <person name="Zhang G.-Q."/>
        </authorList>
    </citation>
    <scope>NUCLEOTIDE SEQUENCE</scope>
    <source>
        <tissue evidence="7">Leaf</tissue>
    </source>
</reference>
<dbReference type="SUPFAM" id="SSF53448">
    <property type="entry name" value="Nucleotide-diphospho-sugar transferases"/>
    <property type="match status" value="1"/>
</dbReference>
<dbReference type="GO" id="GO:0000139">
    <property type="term" value="C:Golgi membrane"/>
    <property type="evidence" value="ECO:0007669"/>
    <property type="project" value="UniProtKB-SubCell"/>
</dbReference>
<keyword evidence="3 4" id="KW-0328">Glycosyltransferase</keyword>
<evidence type="ECO:0000256" key="1">
    <source>
        <dbReference type="ARBA" id="ARBA00004877"/>
    </source>
</evidence>
<feature type="transmembrane region" description="Helical" evidence="4">
    <location>
        <begin position="12"/>
        <end position="33"/>
    </location>
</feature>
<dbReference type="PANTHER" id="PTHR32116">
    <property type="entry name" value="GALACTURONOSYLTRANSFERASE 4-RELATED"/>
    <property type="match status" value="1"/>
</dbReference>
<dbReference type="EMBL" id="JAGYWB010000005">
    <property type="protein sequence ID" value="KAI0523300.1"/>
    <property type="molecule type" value="Genomic_DNA"/>
</dbReference>
<dbReference type="GO" id="GO:0047262">
    <property type="term" value="F:polygalacturonate 4-alpha-galacturonosyltransferase activity"/>
    <property type="evidence" value="ECO:0007669"/>
    <property type="project" value="InterPro"/>
</dbReference>
<accession>A0A8T3BWD7</accession>
<keyword evidence="4" id="KW-1133">Transmembrane helix</keyword>
<comment type="subcellular location">
    <subcellularLocation>
        <location evidence="4">Golgi apparatus membrane</location>
        <topology evidence="4">Single-pass type II membrane protein</topology>
    </subcellularLocation>
</comment>
<dbReference type="EC" id="2.4.1.-" evidence="4"/>
<evidence type="ECO:0000256" key="2">
    <source>
        <dbReference type="ARBA" id="ARBA00006351"/>
    </source>
</evidence>
<feature type="compositionally biased region" description="Polar residues" evidence="5">
    <location>
        <begin position="116"/>
        <end position="129"/>
    </location>
</feature>
<keyword evidence="4" id="KW-0333">Golgi apparatus</keyword>
<evidence type="ECO:0000256" key="3">
    <source>
        <dbReference type="ARBA" id="ARBA00022676"/>
    </source>
</evidence>
<dbReference type="Proteomes" id="UP000829196">
    <property type="component" value="Unassembled WGS sequence"/>
</dbReference>
<evidence type="ECO:0000256" key="6">
    <source>
        <dbReference type="SAM" id="SignalP"/>
    </source>
</evidence>
<keyword evidence="4" id="KW-0961">Cell wall biogenesis/degradation</keyword>
<dbReference type="GO" id="GO:0071555">
    <property type="term" value="P:cell wall organization"/>
    <property type="evidence" value="ECO:0007669"/>
    <property type="project" value="UniProtKB-KW"/>
</dbReference>
<keyword evidence="6" id="KW-0732">Signal</keyword>
<sequence>MRPSVRRSTISILFVALLCLCAAAPIVLISFFWQLSPSLEQKEFIGGSSGIVKNISHWQSAAYLNSIEQEVNVEIKEPDGVILQDGGATVDKNARNSSSVNPPGSGLANVVFTSPSKKSGVQKRNSTSPGLMKRSSTRPVMDEKIRFLEDQIITARAFLQFAQPSSNSHLARELKLRIKEIERVLSHASKDSDLRRSALQKMKAMENTLYKANKAYPDCNAMASKLRAMSYNTEEQLRAQTNQVSYLIQLASRTFPKGLHCLTMRLTTEYFALPPEKRQQLYSHKVQNADLYHYVIFSDNILACAAVVNSTIVNSMEQEKIVFHVVTDSINFPAMMMWFLMNPPREATIQVLNMDEFEWLPSNYGLTFVQHGISDQRYTSPLNHLRFHLPKIFPSLNKILLLDHDVVVQKDLRRLWSVDMRGKVVGVVDTCTNDISSQPLKMLVNFSDSTIAKSFDPKACVWAFGMNIFDLQAWRKKKLMKVFNKWHRVEIGKKLWKAGSLPLGQLVFYNNTVVLDRRWHLIGLGHDSALSSKDIERAAVIHYSGLMKPWFDIAIPSYRGYWNKFIEFKNPYLQQCNIHP</sequence>
<keyword evidence="4" id="KW-0472">Membrane</keyword>
<feature type="chain" id="PRO_5035938962" description="Hexosyltransferase" evidence="6">
    <location>
        <begin position="24"/>
        <end position="580"/>
    </location>
</feature>
<evidence type="ECO:0000256" key="4">
    <source>
        <dbReference type="RuleBase" id="RU362027"/>
    </source>
</evidence>
<gene>
    <name evidence="7" type="ORF">KFK09_005695</name>
</gene>
<proteinExistence type="inferred from homology"/>
<comment type="caution">
    <text evidence="7">The sequence shown here is derived from an EMBL/GenBank/DDBJ whole genome shotgun (WGS) entry which is preliminary data.</text>
</comment>
<dbReference type="Gene3D" id="3.90.550.10">
    <property type="entry name" value="Spore Coat Polysaccharide Biosynthesis Protein SpsA, Chain A"/>
    <property type="match status" value="1"/>
</dbReference>
<comment type="similarity">
    <text evidence="2 4">Belongs to the glycosyltransferase 8 family.</text>
</comment>
<comment type="pathway">
    <text evidence="1 4">Glycan metabolism; pectin biosynthesis.</text>
</comment>
<feature type="region of interest" description="Disordered" evidence="5">
    <location>
        <begin position="116"/>
        <end position="138"/>
    </location>
</feature>
<keyword evidence="3 4" id="KW-0808">Transferase</keyword>
<dbReference type="InterPro" id="IPR029993">
    <property type="entry name" value="GAUT"/>
</dbReference>
<dbReference type="InterPro" id="IPR002495">
    <property type="entry name" value="Glyco_trans_8"/>
</dbReference>
<keyword evidence="8" id="KW-1185">Reference proteome</keyword>
<protein>
    <recommendedName>
        <fullName evidence="4">Hexosyltransferase</fullName>
        <ecNumber evidence="4">2.4.1.-</ecNumber>
    </recommendedName>
</protein>
<keyword evidence="4" id="KW-0812">Transmembrane</keyword>
<feature type="signal peptide" evidence="6">
    <location>
        <begin position="1"/>
        <end position="23"/>
    </location>
</feature>
<dbReference type="AlphaFoldDB" id="A0A8T3BWD7"/>
<dbReference type="Pfam" id="PF01501">
    <property type="entry name" value="Glyco_transf_8"/>
    <property type="match status" value="1"/>
</dbReference>
<name>A0A8T3BWD7_DENNO</name>
<dbReference type="Pfam" id="PF25557">
    <property type="entry name" value="GAUT_1"/>
    <property type="match status" value="1"/>
</dbReference>
<evidence type="ECO:0000313" key="8">
    <source>
        <dbReference type="Proteomes" id="UP000829196"/>
    </source>
</evidence>
<dbReference type="SMR" id="A0A8T3BWD7"/>
<dbReference type="InterPro" id="IPR029044">
    <property type="entry name" value="Nucleotide-diphossugar_trans"/>
</dbReference>
<evidence type="ECO:0000313" key="7">
    <source>
        <dbReference type="EMBL" id="KAI0523300.1"/>
    </source>
</evidence>
<dbReference type="PANTHER" id="PTHR32116:SF0">
    <property type="entry name" value="GALACTURONOSYLTRANSFERASE 6-RELATED"/>
    <property type="match status" value="1"/>
</dbReference>
<organism evidence="7 8">
    <name type="scientific">Dendrobium nobile</name>
    <name type="common">Orchid</name>
    <dbReference type="NCBI Taxonomy" id="94219"/>
    <lineage>
        <taxon>Eukaryota</taxon>
        <taxon>Viridiplantae</taxon>
        <taxon>Streptophyta</taxon>
        <taxon>Embryophyta</taxon>
        <taxon>Tracheophyta</taxon>
        <taxon>Spermatophyta</taxon>
        <taxon>Magnoliopsida</taxon>
        <taxon>Liliopsida</taxon>
        <taxon>Asparagales</taxon>
        <taxon>Orchidaceae</taxon>
        <taxon>Epidendroideae</taxon>
        <taxon>Malaxideae</taxon>
        <taxon>Dendrobiinae</taxon>
        <taxon>Dendrobium</taxon>
    </lineage>
</organism>
<evidence type="ECO:0000256" key="5">
    <source>
        <dbReference type="SAM" id="MobiDB-lite"/>
    </source>
</evidence>